<evidence type="ECO:0000256" key="1">
    <source>
        <dbReference type="SAM" id="Coils"/>
    </source>
</evidence>
<feature type="coiled-coil region" evidence="1">
    <location>
        <begin position="323"/>
        <end position="350"/>
    </location>
</feature>
<dbReference type="HOGENOM" id="CLU_662190_0_0_1"/>
<protein>
    <submittedName>
        <fullName evidence="2">Uncharacterized protein</fullName>
    </submittedName>
</protein>
<dbReference type="RefSeq" id="XP_007671644.1">
    <property type="nucleotide sequence ID" value="XM_007673454.1"/>
</dbReference>
<reference evidence="2 3" key="1">
    <citation type="journal article" date="2012" name="PLoS Pathog.">
        <title>Diverse lifestyles and strategies of plant pathogenesis encoded in the genomes of eighteen Dothideomycetes fungi.</title>
        <authorList>
            <person name="Ohm R.A."/>
            <person name="Feau N."/>
            <person name="Henrissat B."/>
            <person name="Schoch C.L."/>
            <person name="Horwitz B.A."/>
            <person name="Barry K.W."/>
            <person name="Condon B.J."/>
            <person name="Copeland A.C."/>
            <person name="Dhillon B."/>
            <person name="Glaser F."/>
            <person name="Hesse C.N."/>
            <person name="Kosti I."/>
            <person name="LaButti K."/>
            <person name="Lindquist E.A."/>
            <person name="Lucas S."/>
            <person name="Salamov A.A."/>
            <person name="Bradshaw R.E."/>
            <person name="Ciuffetti L."/>
            <person name="Hamelin R.C."/>
            <person name="Kema G.H.J."/>
            <person name="Lawrence C."/>
            <person name="Scott J.A."/>
            <person name="Spatafora J.W."/>
            <person name="Turgeon B.G."/>
            <person name="de Wit P.J.G.M."/>
            <person name="Zhong S."/>
            <person name="Goodwin S.B."/>
            <person name="Grigoriev I.V."/>
        </authorList>
    </citation>
    <scope>NUCLEOTIDE SEQUENCE [LARGE SCALE GENOMIC DNA]</scope>
    <source>
        <strain evidence="2 3">UAMH 10762</strain>
    </source>
</reference>
<keyword evidence="3" id="KW-1185">Reference proteome</keyword>
<name>M2NLT8_BAUPA</name>
<evidence type="ECO:0000313" key="3">
    <source>
        <dbReference type="Proteomes" id="UP000011761"/>
    </source>
</evidence>
<dbReference type="OrthoDB" id="3882589at2759"/>
<evidence type="ECO:0000313" key="2">
    <source>
        <dbReference type="EMBL" id="EMD00460.1"/>
    </source>
</evidence>
<dbReference type="GeneID" id="19108171"/>
<gene>
    <name evidence="2" type="ORF">BAUCODRAFT_127635</name>
</gene>
<dbReference type="OMA" id="LRFNTAR"/>
<proteinExistence type="predicted"/>
<sequence>MPFDFGRGEALPPARGAKCESPFRSFARDAGAGLLGYLIQRRVAPSFLHEIDHFLRAHPEIAAYNPAFARLINQVPVLAGYRFFMKGYTKPARYCDQALPNISNLPRDMPQSQCAVRFDSEMRDFFEGHQYRTDILAMIDNHVNALIAAHSQGQHLTFDQRKLMVYACFGNVADAYRFYEYNYQTEWLEHRYLPEHVVLSEIPKEHGRLMPYPHQMSGPDEHCPENRRSFPATRARMARANDEGVDVLEVLLKDFTAQLCRNGLNRTEIERMRVEAVRNINHQREMGGGRGLVNMVMNRATMTQPATFGRQQRKKVRTRLSQIETLKKSLRRLNDQEASLTRDLQRAGRLAAVVAKRQRVESELVVEVTSLAMSAGEMVPKEAGHWVRLFGKKQQEKRERAGWRLDVFYELARFM</sequence>
<dbReference type="Proteomes" id="UP000011761">
    <property type="component" value="Unassembled WGS sequence"/>
</dbReference>
<dbReference type="AlphaFoldDB" id="M2NLT8"/>
<dbReference type="EMBL" id="KB445550">
    <property type="protein sequence ID" value="EMD00460.1"/>
    <property type="molecule type" value="Genomic_DNA"/>
</dbReference>
<dbReference type="KEGG" id="bcom:BAUCODRAFT_127635"/>
<organism evidence="2 3">
    <name type="scientific">Baudoinia panamericana (strain UAMH 10762)</name>
    <name type="common">Angels' share fungus</name>
    <name type="synonym">Baudoinia compniacensis (strain UAMH 10762)</name>
    <dbReference type="NCBI Taxonomy" id="717646"/>
    <lineage>
        <taxon>Eukaryota</taxon>
        <taxon>Fungi</taxon>
        <taxon>Dikarya</taxon>
        <taxon>Ascomycota</taxon>
        <taxon>Pezizomycotina</taxon>
        <taxon>Dothideomycetes</taxon>
        <taxon>Dothideomycetidae</taxon>
        <taxon>Mycosphaerellales</taxon>
        <taxon>Teratosphaeriaceae</taxon>
        <taxon>Baudoinia</taxon>
    </lineage>
</organism>
<keyword evidence="1" id="KW-0175">Coiled coil</keyword>
<accession>M2NLT8</accession>
<dbReference type="eggNOG" id="ENOG502SNJ9">
    <property type="taxonomic scope" value="Eukaryota"/>
</dbReference>